<dbReference type="AlphaFoldDB" id="A0A7S1Y827"/>
<reference evidence="1" key="1">
    <citation type="submission" date="2021-01" db="EMBL/GenBank/DDBJ databases">
        <authorList>
            <person name="Corre E."/>
            <person name="Pelletier E."/>
            <person name="Niang G."/>
            <person name="Scheremetjew M."/>
            <person name="Finn R."/>
            <person name="Kale V."/>
            <person name="Holt S."/>
            <person name="Cochrane G."/>
            <person name="Meng A."/>
            <person name="Brown T."/>
            <person name="Cohen L."/>
        </authorList>
    </citation>
    <scope>NUCLEOTIDE SEQUENCE</scope>
    <source>
        <strain evidence="1">CCMP 410</strain>
    </source>
</reference>
<accession>A0A7S1Y827</accession>
<evidence type="ECO:0000313" key="1">
    <source>
        <dbReference type="EMBL" id="CAD9282271.1"/>
    </source>
</evidence>
<name>A0A7S1Y827_9STRA</name>
<dbReference type="EMBL" id="HBGK01021869">
    <property type="protein sequence ID" value="CAD9282271.1"/>
    <property type="molecule type" value="Transcribed_RNA"/>
</dbReference>
<proteinExistence type="predicted"/>
<sequence>MVDHGLDASNFGTGRQSLFVRSWMGGIGRLGNRVADTVLLVRRKCSTRMEESPRPFKEPSKEMLNFFFSLTQDEARIFCAGTAIRTGNSLTAEASTPGKNLAKSVQ</sequence>
<organism evidence="1">
    <name type="scientific">Grammatophora oceanica</name>
    <dbReference type="NCBI Taxonomy" id="210454"/>
    <lineage>
        <taxon>Eukaryota</taxon>
        <taxon>Sar</taxon>
        <taxon>Stramenopiles</taxon>
        <taxon>Ochrophyta</taxon>
        <taxon>Bacillariophyta</taxon>
        <taxon>Fragilariophyceae</taxon>
        <taxon>Fragilariophycidae</taxon>
        <taxon>Rhabdonematales</taxon>
        <taxon>Grammatophoraceae</taxon>
        <taxon>Grammatophora</taxon>
    </lineage>
</organism>
<protein>
    <submittedName>
        <fullName evidence="1">Uncharacterized protein</fullName>
    </submittedName>
</protein>
<gene>
    <name evidence="1" type="ORF">GOCE00092_LOCUS11182</name>
</gene>